<keyword evidence="3" id="KW-1185">Reference proteome</keyword>
<proteinExistence type="predicted"/>
<sequence length="76" mass="8545">MLKWEEQVVSAFLPMGVQRAVSQSRKSLSDDHGPTKLQYQHIEGSLCLLYFGLFISIVAFVGELVCNKCRPEISSK</sequence>
<evidence type="ECO:0000313" key="3">
    <source>
        <dbReference type="Proteomes" id="UP000027135"/>
    </source>
</evidence>
<keyword evidence="1" id="KW-0812">Transmembrane</keyword>
<name>A0A067R0H7_ZOONE</name>
<organism evidence="2 3">
    <name type="scientific">Zootermopsis nevadensis</name>
    <name type="common">Dampwood termite</name>
    <dbReference type="NCBI Taxonomy" id="136037"/>
    <lineage>
        <taxon>Eukaryota</taxon>
        <taxon>Metazoa</taxon>
        <taxon>Ecdysozoa</taxon>
        <taxon>Arthropoda</taxon>
        <taxon>Hexapoda</taxon>
        <taxon>Insecta</taxon>
        <taxon>Pterygota</taxon>
        <taxon>Neoptera</taxon>
        <taxon>Polyneoptera</taxon>
        <taxon>Dictyoptera</taxon>
        <taxon>Blattodea</taxon>
        <taxon>Blattoidea</taxon>
        <taxon>Termitoidae</taxon>
        <taxon>Termopsidae</taxon>
        <taxon>Zootermopsis</taxon>
    </lineage>
</organism>
<reference evidence="2 3" key="1">
    <citation type="journal article" date="2014" name="Nat. Commun.">
        <title>Molecular traces of alternative social organization in a termite genome.</title>
        <authorList>
            <person name="Terrapon N."/>
            <person name="Li C."/>
            <person name="Robertson H.M."/>
            <person name="Ji L."/>
            <person name="Meng X."/>
            <person name="Booth W."/>
            <person name="Chen Z."/>
            <person name="Childers C.P."/>
            <person name="Glastad K.M."/>
            <person name="Gokhale K."/>
            <person name="Gowin J."/>
            <person name="Gronenberg W."/>
            <person name="Hermansen R.A."/>
            <person name="Hu H."/>
            <person name="Hunt B.G."/>
            <person name="Huylmans A.K."/>
            <person name="Khalil S.M."/>
            <person name="Mitchell R.D."/>
            <person name="Munoz-Torres M.C."/>
            <person name="Mustard J.A."/>
            <person name="Pan H."/>
            <person name="Reese J.T."/>
            <person name="Scharf M.E."/>
            <person name="Sun F."/>
            <person name="Vogel H."/>
            <person name="Xiao J."/>
            <person name="Yang W."/>
            <person name="Yang Z."/>
            <person name="Yang Z."/>
            <person name="Zhou J."/>
            <person name="Zhu J."/>
            <person name="Brent C.S."/>
            <person name="Elsik C.G."/>
            <person name="Goodisman M.A."/>
            <person name="Liberles D.A."/>
            <person name="Roe R.M."/>
            <person name="Vargo E.L."/>
            <person name="Vilcinskas A."/>
            <person name="Wang J."/>
            <person name="Bornberg-Bauer E."/>
            <person name="Korb J."/>
            <person name="Zhang G."/>
            <person name="Liebig J."/>
        </authorList>
    </citation>
    <scope>NUCLEOTIDE SEQUENCE [LARGE SCALE GENOMIC DNA]</scope>
    <source>
        <tissue evidence="2">Whole organism</tissue>
    </source>
</reference>
<keyword evidence="1" id="KW-0472">Membrane</keyword>
<gene>
    <name evidence="2" type="ORF">L798_14468</name>
</gene>
<protein>
    <submittedName>
        <fullName evidence="2">Uncharacterized protein</fullName>
    </submittedName>
</protein>
<accession>A0A067R0H7</accession>
<dbReference type="AlphaFoldDB" id="A0A067R0H7"/>
<dbReference type="EMBL" id="KK853131">
    <property type="protein sequence ID" value="KDR10944.1"/>
    <property type="molecule type" value="Genomic_DNA"/>
</dbReference>
<keyword evidence="1" id="KW-1133">Transmembrane helix</keyword>
<dbReference type="Proteomes" id="UP000027135">
    <property type="component" value="Unassembled WGS sequence"/>
</dbReference>
<evidence type="ECO:0000256" key="1">
    <source>
        <dbReference type="SAM" id="Phobius"/>
    </source>
</evidence>
<feature type="transmembrane region" description="Helical" evidence="1">
    <location>
        <begin position="48"/>
        <end position="66"/>
    </location>
</feature>
<evidence type="ECO:0000313" key="2">
    <source>
        <dbReference type="EMBL" id="KDR10944.1"/>
    </source>
</evidence>
<dbReference type="InParanoid" id="A0A067R0H7"/>